<dbReference type="EMBL" id="SRMA01025411">
    <property type="protein sequence ID" value="TRY94988.1"/>
    <property type="molecule type" value="Genomic_DNA"/>
</dbReference>
<gene>
    <name evidence="1" type="ORF">DNTS_004660</name>
</gene>
<dbReference type="Proteomes" id="UP000316079">
    <property type="component" value="Unassembled WGS sequence"/>
</dbReference>
<accession>A0A553QYZ0</accession>
<reference evidence="1 2" key="1">
    <citation type="journal article" date="2019" name="Sci. Data">
        <title>Hybrid genome assembly and annotation of Danionella translucida.</title>
        <authorList>
            <person name="Kadobianskyi M."/>
            <person name="Schulze L."/>
            <person name="Schuelke M."/>
            <person name="Judkewitz B."/>
        </authorList>
    </citation>
    <scope>NUCLEOTIDE SEQUENCE [LARGE SCALE GENOMIC DNA]</scope>
    <source>
        <strain evidence="1 2">Bolton</strain>
    </source>
</reference>
<proteinExistence type="predicted"/>
<evidence type="ECO:0000313" key="2">
    <source>
        <dbReference type="Proteomes" id="UP000316079"/>
    </source>
</evidence>
<name>A0A553QYZ0_9TELE</name>
<dbReference type="AlphaFoldDB" id="A0A553QYZ0"/>
<organism evidence="1 2">
    <name type="scientific">Danionella cerebrum</name>
    <dbReference type="NCBI Taxonomy" id="2873325"/>
    <lineage>
        <taxon>Eukaryota</taxon>
        <taxon>Metazoa</taxon>
        <taxon>Chordata</taxon>
        <taxon>Craniata</taxon>
        <taxon>Vertebrata</taxon>
        <taxon>Euteleostomi</taxon>
        <taxon>Actinopterygii</taxon>
        <taxon>Neopterygii</taxon>
        <taxon>Teleostei</taxon>
        <taxon>Ostariophysi</taxon>
        <taxon>Cypriniformes</taxon>
        <taxon>Danionidae</taxon>
        <taxon>Danioninae</taxon>
        <taxon>Danionella</taxon>
    </lineage>
</organism>
<protein>
    <submittedName>
        <fullName evidence="1">Uncharacterized protein</fullName>
    </submittedName>
</protein>
<evidence type="ECO:0000313" key="1">
    <source>
        <dbReference type="EMBL" id="TRY94988.1"/>
    </source>
</evidence>
<sequence length="158" mass="17732">MFCRECCADRCCSDTRPLSPSRENRCTSAVKLRIRNSFSPSFSSPLYFWIKEICAVDKWPSQGSDKFSEANTPFVVWPNLERGTAGHSRGTFGGFGGSEPLDSSRVRLHGVNLSPGKDVVQLLFSGVICYSRKHQTEHYVNTAVTMLLFSKIPQRFSK</sequence>
<comment type="caution">
    <text evidence="1">The sequence shown here is derived from an EMBL/GenBank/DDBJ whole genome shotgun (WGS) entry which is preliminary data.</text>
</comment>
<keyword evidence="2" id="KW-1185">Reference proteome</keyword>